<sequence>MKLRHIKLMFFLLALISTSIVQLLGAQDVHPNTFMCPKKTALDTVSGCFDAVKLASHNDSSLLTSECCQAVKTLPESLLLVSPTRALNTSIFKSICATKFPGSIS</sequence>
<comment type="caution">
    <text evidence="2">The sequence shown here is derived from an EMBL/GenBank/DDBJ whole genome shotgun (WGS) entry which is preliminary data.</text>
</comment>
<evidence type="ECO:0000256" key="1">
    <source>
        <dbReference type="SAM" id="SignalP"/>
    </source>
</evidence>
<accession>A0ABC8M6Z1</accession>
<proteinExistence type="predicted"/>
<dbReference type="AlphaFoldDB" id="A0ABC8M6Z1"/>
<dbReference type="EMBL" id="CAKOAT010951820">
    <property type="protein sequence ID" value="CAH8391517.1"/>
    <property type="molecule type" value="Genomic_DNA"/>
</dbReference>
<evidence type="ECO:0000313" key="3">
    <source>
        <dbReference type="Proteomes" id="UP001642260"/>
    </source>
</evidence>
<keyword evidence="1" id="KW-0732">Signal</keyword>
<feature type="signal peptide" evidence="1">
    <location>
        <begin position="1"/>
        <end position="26"/>
    </location>
</feature>
<evidence type="ECO:0000313" key="2">
    <source>
        <dbReference type="EMBL" id="CAH8391517.1"/>
    </source>
</evidence>
<keyword evidence="3" id="KW-1185">Reference proteome</keyword>
<protein>
    <submittedName>
        <fullName evidence="2">Uncharacterized protein</fullName>
    </submittedName>
</protein>
<reference evidence="2 3" key="1">
    <citation type="submission" date="2022-03" db="EMBL/GenBank/DDBJ databases">
        <authorList>
            <person name="Macdonald S."/>
            <person name="Ahmed S."/>
            <person name="Newling K."/>
        </authorList>
    </citation>
    <scope>NUCLEOTIDE SEQUENCE [LARGE SCALE GENOMIC DNA]</scope>
</reference>
<gene>
    <name evidence="2" type="ORF">ERUC_LOCUS44000</name>
</gene>
<feature type="chain" id="PRO_5044841196" evidence="1">
    <location>
        <begin position="27"/>
        <end position="105"/>
    </location>
</feature>
<name>A0ABC8M6Z1_ERUVS</name>
<dbReference type="Proteomes" id="UP001642260">
    <property type="component" value="Unassembled WGS sequence"/>
</dbReference>
<organism evidence="2 3">
    <name type="scientific">Eruca vesicaria subsp. sativa</name>
    <name type="common">Garden rocket</name>
    <name type="synonym">Eruca sativa</name>
    <dbReference type="NCBI Taxonomy" id="29727"/>
    <lineage>
        <taxon>Eukaryota</taxon>
        <taxon>Viridiplantae</taxon>
        <taxon>Streptophyta</taxon>
        <taxon>Embryophyta</taxon>
        <taxon>Tracheophyta</taxon>
        <taxon>Spermatophyta</taxon>
        <taxon>Magnoliopsida</taxon>
        <taxon>eudicotyledons</taxon>
        <taxon>Gunneridae</taxon>
        <taxon>Pentapetalae</taxon>
        <taxon>rosids</taxon>
        <taxon>malvids</taxon>
        <taxon>Brassicales</taxon>
        <taxon>Brassicaceae</taxon>
        <taxon>Brassiceae</taxon>
        <taxon>Eruca</taxon>
    </lineage>
</organism>